<dbReference type="InterPro" id="IPR038461">
    <property type="entry name" value="Schlafen_AlbA_2_dom_sf"/>
</dbReference>
<evidence type="ECO:0000313" key="2">
    <source>
        <dbReference type="EMBL" id="MFK0522311.1"/>
    </source>
</evidence>
<dbReference type="PANTHER" id="PTHR30595">
    <property type="entry name" value="GLPR-RELATED TRANSCRIPTIONAL REPRESSOR"/>
    <property type="match status" value="1"/>
</dbReference>
<feature type="domain" description="Schlafen AlbA-2" evidence="1">
    <location>
        <begin position="193"/>
        <end position="308"/>
    </location>
</feature>
<gene>
    <name evidence="2" type="ORF">ACINKY_08870</name>
</gene>
<dbReference type="Pfam" id="PF09195">
    <property type="entry name" value="Endonuc-BglII"/>
    <property type="match status" value="1"/>
</dbReference>
<dbReference type="EMBL" id="JBIYSL010000002">
    <property type="protein sequence ID" value="MFK0522311.1"/>
    <property type="molecule type" value="Genomic_DNA"/>
</dbReference>
<dbReference type="SUPFAM" id="SSF52980">
    <property type="entry name" value="Restriction endonuclease-like"/>
    <property type="match status" value="1"/>
</dbReference>
<name>A0ABW8HRM7_9BACL</name>
<protein>
    <submittedName>
        <fullName evidence="2">RNA-binding domain-containing protein</fullName>
    </submittedName>
</protein>
<dbReference type="InterPro" id="IPR011335">
    <property type="entry name" value="Restrct_endonuc-II-like"/>
</dbReference>
<dbReference type="RefSeq" id="WP_402873763.1">
    <property type="nucleotide sequence ID" value="NZ_JBIYSL010000002.1"/>
</dbReference>
<keyword evidence="3" id="KW-1185">Reference proteome</keyword>
<dbReference type="PANTHER" id="PTHR30595:SF6">
    <property type="entry name" value="SCHLAFEN ALBA-2 DOMAIN-CONTAINING PROTEIN"/>
    <property type="match status" value="1"/>
</dbReference>
<dbReference type="Gene3D" id="3.40.91.20">
    <property type="match status" value="1"/>
</dbReference>
<proteinExistence type="predicted"/>
<evidence type="ECO:0000259" key="1">
    <source>
        <dbReference type="Pfam" id="PF04326"/>
    </source>
</evidence>
<comment type="caution">
    <text evidence="2">The sequence shown here is derived from an EMBL/GenBank/DDBJ whole genome shotgun (WGS) entry which is preliminary data.</text>
</comment>
<dbReference type="Gene3D" id="3.30.950.30">
    <property type="entry name" value="Schlafen, AAA domain"/>
    <property type="match status" value="1"/>
</dbReference>
<dbReference type="InterPro" id="IPR015278">
    <property type="entry name" value="BglII-like"/>
</dbReference>
<dbReference type="Proteomes" id="UP001618531">
    <property type="component" value="Unassembled WGS sequence"/>
</dbReference>
<reference evidence="2 3" key="1">
    <citation type="submission" date="2024-11" db="EMBL/GenBank/DDBJ databases">
        <title>Identification and Characterization of a Novel Fosfomycin Bacillithiol Transferase FosB8 in Paenibacillus illinoisensis.</title>
        <authorList>
            <person name="Lu W."/>
        </authorList>
    </citation>
    <scope>NUCLEOTIDE SEQUENCE [LARGE SCALE GENOMIC DNA]</scope>
    <source>
        <strain evidence="2 3">WP77</strain>
    </source>
</reference>
<sequence>MKVRKVISNMNAWNLLNNKYKQEVENIISVVENTSYFSDQPLSETNTEFENKLLELGWEDKIILKKGVWLFDKMKNHVAIELCLGKQASLESKIFLKAQLSYKYKLFEVAIFVVPTNTKQIRMKGVNTFENIRNSFIDLSPYKLNYPFIVLGIDETKVDEKDDIELMELTTDLDEYLMKHTENSLDTLIAMGEKTNYDFKEELPENKKIAQEISAFANMDGGFLILGVTDSGQISGVNNELVDDIQQKIVNVIRDSCNPSPDIELHTFKHNLLQGKSIIVVEVKAMAHKPCMTQEKIYIRVGSTVRTAKPDEIRRLILL</sequence>
<organism evidence="2 3">
    <name type="scientific">Paenibacillus illinoisensis</name>
    <dbReference type="NCBI Taxonomy" id="59845"/>
    <lineage>
        <taxon>Bacteria</taxon>
        <taxon>Bacillati</taxon>
        <taxon>Bacillota</taxon>
        <taxon>Bacilli</taxon>
        <taxon>Bacillales</taxon>
        <taxon>Paenibacillaceae</taxon>
        <taxon>Paenibacillus</taxon>
    </lineage>
</organism>
<evidence type="ECO:0000313" key="3">
    <source>
        <dbReference type="Proteomes" id="UP001618531"/>
    </source>
</evidence>
<dbReference type="InterPro" id="IPR007421">
    <property type="entry name" value="Schlafen_AlbA_2_dom"/>
</dbReference>
<dbReference type="InterPro" id="IPR011338">
    <property type="entry name" value="BamHI/BglII/BstY"/>
</dbReference>
<accession>A0ABW8HRM7</accession>
<dbReference type="Pfam" id="PF04326">
    <property type="entry name" value="SLFN_AlbA_2"/>
    <property type="match status" value="1"/>
</dbReference>